<evidence type="ECO:0000313" key="1">
    <source>
        <dbReference type="EMBL" id="CAD9353987.1"/>
    </source>
</evidence>
<dbReference type="EMBL" id="HBGN01036259">
    <property type="protein sequence ID" value="CAD9353987.1"/>
    <property type="molecule type" value="Transcribed_RNA"/>
</dbReference>
<gene>
    <name evidence="1" type="ORF">DBRI1063_LOCUS23251</name>
</gene>
<reference evidence="1" key="1">
    <citation type="submission" date="2021-01" db="EMBL/GenBank/DDBJ databases">
        <authorList>
            <person name="Corre E."/>
            <person name="Pelletier E."/>
            <person name="Niang G."/>
            <person name="Scheremetjew M."/>
            <person name="Finn R."/>
            <person name="Kale V."/>
            <person name="Holt S."/>
            <person name="Cochrane G."/>
            <person name="Meng A."/>
            <person name="Brown T."/>
            <person name="Cohen L."/>
        </authorList>
    </citation>
    <scope>NUCLEOTIDE SEQUENCE</scope>
    <source>
        <strain evidence="1">Pop2</strain>
    </source>
</reference>
<proteinExistence type="predicted"/>
<name>A0A7S2A1D2_9STRA</name>
<sequence length="141" mass="15697">MKRVGNISLFANIRFRKHVLTQHLLQQQPSKKTVTAPSMEIHDNPNYTKEGIHSIMIQIVQYLTCLNDNQDEYNTIIRNNNNNNGILVALSFGSLDRMLIPYVQDALKALQGTKVVVSWGGGGGGRTTTTNKNMASNLTIL</sequence>
<accession>A0A7S2A1D2</accession>
<protein>
    <submittedName>
        <fullName evidence="1">Uncharacterized protein</fullName>
    </submittedName>
</protein>
<organism evidence="1">
    <name type="scientific">Ditylum brightwellii</name>
    <dbReference type="NCBI Taxonomy" id="49249"/>
    <lineage>
        <taxon>Eukaryota</taxon>
        <taxon>Sar</taxon>
        <taxon>Stramenopiles</taxon>
        <taxon>Ochrophyta</taxon>
        <taxon>Bacillariophyta</taxon>
        <taxon>Mediophyceae</taxon>
        <taxon>Lithodesmiophycidae</taxon>
        <taxon>Lithodesmiales</taxon>
        <taxon>Lithodesmiaceae</taxon>
        <taxon>Ditylum</taxon>
    </lineage>
</organism>
<dbReference type="AlphaFoldDB" id="A0A7S2A1D2"/>